<sequence length="237" mass="27068">MAGESPKKKLILSENDDGDGDEDYDNGRTLGECKLNLAPRKKKLLVFYLNGLLVYKVFCFNKPGIPSDRTSDGKCGNHLVFKRAFAEEFIQFCLERFEVGIWTSAREKTVDGVLDCVMETLRSRLVFVWDQHQLWDHFEGKYSESDTLLIDDQPYKALLNPPYSGIFLDPYNPDNSNDNALDPKKELGEYLDGLAVADDVRLYVKDNPFGQPAISSEHPDWNFYSDVLRKLGKDLHC</sequence>
<evidence type="ECO:0000256" key="1">
    <source>
        <dbReference type="RuleBase" id="RU365079"/>
    </source>
</evidence>
<comment type="subcellular location">
    <subcellularLocation>
        <location evidence="1">Mitochondrion inner membrane</location>
        <topology evidence="1">Single-pass membrane protein</topology>
    </subcellularLocation>
</comment>
<dbReference type="EMBL" id="JBEDUW010000006">
    <property type="protein sequence ID" value="KAK9921179.1"/>
    <property type="molecule type" value="Genomic_DNA"/>
</dbReference>
<dbReference type="Gene3D" id="3.40.50.1000">
    <property type="entry name" value="HAD superfamily/HAD-like"/>
    <property type="match status" value="1"/>
</dbReference>
<feature type="compositionally biased region" description="Acidic residues" evidence="2">
    <location>
        <begin position="14"/>
        <end position="23"/>
    </location>
</feature>
<dbReference type="PROSITE" id="PS50969">
    <property type="entry name" value="FCP1"/>
    <property type="match status" value="1"/>
</dbReference>
<dbReference type="SMART" id="SM00577">
    <property type="entry name" value="CPDc"/>
    <property type="match status" value="1"/>
</dbReference>
<evidence type="ECO:0000256" key="2">
    <source>
        <dbReference type="SAM" id="MobiDB-lite"/>
    </source>
</evidence>
<dbReference type="Pfam" id="PF03031">
    <property type="entry name" value="NIF"/>
    <property type="match status" value="1"/>
</dbReference>
<organism evidence="4 5">
    <name type="scientific">Rubus argutus</name>
    <name type="common">Southern blackberry</name>
    <dbReference type="NCBI Taxonomy" id="59490"/>
    <lineage>
        <taxon>Eukaryota</taxon>
        <taxon>Viridiplantae</taxon>
        <taxon>Streptophyta</taxon>
        <taxon>Embryophyta</taxon>
        <taxon>Tracheophyta</taxon>
        <taxon>Spermatophyta</taxon>
        <taxon>Magnoliopsida</taxon>
        <taxon>eudicotyledons</taxon>
        <taxon>Gunneridae</taxon>
        <taxon>Pentapetalae</taxon>
        <taxon>rosids</taxon>
        <taxon>fabids</taxon>
        <taxon>Rosales</taxon>
        <taxon>Rosaceae</taxon>
        <taxon>Rosoideae</taxon>
        <taxon>Rosoideae incertae sedis</taxon>
        <taxon>Rubus</taxon>
    </lineage>
</organism>
<gene>
    <name evidence="4" type="ORF">M0R45_029700</name>
</gene>
<dbReference type="GO" id="GO:0015031">
    <property type="term" value="P:protein transport"/>
    <property type="evidence" value="ECO:0007669"/>
    <property type="project" value="UniProtKB-KW"/>
</dbReference>
<proteinExistence type="inferred from homology"/>
<feature type="domain" description="FCP1 homology" evidence="3">
    <location>
        <begin position="38"/>
        <end position="194"/>
    </location>
</feature>
<keyword evidence="1" id="KW-0813">Transport</keyword>
<comment type="caution">
    <text evidence="4">The sequence shown here is derived from an EMBL/GenBank/DDBJ whole genome shotgun (WGS) entry which is preliminary data.</text>
</comment>
<dbReference type="PANTHER" id="PTHR12210">
    <property type="entry name" value="DULLARD PROTEIN PHOSPHATASE"/>
    <property type="match status" value="1"/>
</dbReference>
<keyword evidence="1" id="KW-0809">Transit peptide</keyword>
<dbReference type="InterPro" id="IPR004274">
    <property type="entry name" value="FCP1_dom"/>
</dbReference>
<comment type="similarity">
    <text evidence="1">Belongs to the TIM50 family.</text>
</comment>
<comment type="function">
    <text evidence="1">Essential component of the TIM23 complex, a complex that mediates the translocation of transit peptide-containing proteins across the mitochondrial inner membrane.</text>
</comment>
<dbReference type="InterPro" id="IPR036412">
    <property type="entry name" value="HAD-like_sf"/>
</dbReference>
<protein>
    <recommendedName>
        <fullName evidence="1">Mitochondrial import inner membrane translocase subunit TIM50</fullName>
    </recommendedName>
</protein>
<accession>A0AAW1WCF6</accession>
<dbReference type="InterPro" id="IPR023214">
    <property type="entry name" value="HAD_sf"/>
</dbReference>
<keyword evidence="5" id="KW-1185">Reference proteome</keyword>
<keyword evidence="1" id="KW-0496">Mitochondrion</keyword>
<dbReference type="GO" id="GO:0005744">
    <property type="term" value="C:TIM23 mitochondrial import inner membrane translocase complex"/>
    <property type="evidence" value="ECO:0007669"/>
    <property type="project" value="UniProtKB-UniRule"/>
</dbReference>
<feature type="region of interest" description="Disordered" evidence="2">
    <location>
        <begin position="1"/>
        <end position="23"/>
    </location>
</feature>
<evidence type="ECO:0000313" key="4">
    <source>
        <dbReference type="EMBL" id="KAK9921179.1"/>
    </source>
</evidence>
<dbReference type="AlphaFoldDB" id="A0AAW1WCF6"/>
<reference evidence="4 5" key="1">
    <citation type="journal article" date="2023" name="G3 (Bethesda)">
        <title>A chromosome-length genome assembly and annotation of blackberry (Rubus argutus, cv. 'Hillquist').</title>
        <authorList>
            <person name="Bruna T."/>
            <person name="Aryal R."/>
            <person name="Dudchenko O."/>
            <person name="Sargent D.J."/>
            <person name="Mead D."/>
            <person name="Buti M."/>
            <person name="Cavallini A."/>
            <person name="Hytonen T."/>
            <person name="Andres J."/>
            <person name="Pham M."/>
            <person name="Weisz D."/>
            <person name="Mascagni F."/>
            <person name="Usai G."/>
            <person name="Natali L."/>
            <person name="Bassil N."/>
            <person name="Fernandez G.E."/>
            <person name="Lomsadze A."/>
            <person name="Armour M."/>
            <person name="Olukolu B."/>
            <person name="Poorten T."/>
            <person name="Britton C."/>
            <person name="Davik J."/>
            <person name="Ashrafi H."/>
            <person name="Aiden E.L."/>
            <person name="Borodovsky M."/>
            <person name="Worthington M."/>
        </authorList>
    </citation>
    <scope>NUCLEOTIDE SEQUENCE [LARGE SCALE GENOMIC DNA]</scope>
    <source>
        <strain evidence="4">PI 553951</strain>
    </source>
</reference>
<dbReference type="SUPFAM" id="SSF56784">
    <property type="entry name" value="HAD-like"/>
    <property type="match status" value="1"/>
</dbReference>
<evidence type="ECO:0000259" key="3">
    <source>
        <dbReference type="PROSITE" id="PS50969"/>
    </source>
</evidence>
<name>A0AAW1WCF6_RUBAR</name>
<evidence type="ECO:0000313" key="5">
    <source>
        <dbReference type="Proteomes" id="UP001457282"/>
    </source>
</evidence>
<dbReference type="Proteomes" id="UP001457282">
    <property type="component" value="Unassembled WGS sequence"/>
</dbReference>
<comment type="subunit">
    <text evidence="1">Component of the TIM23 complex.</text>
</comment>
<keyword evidence="1" id="KW-0653">Protein transport</keyword>
<dbReference type="InterPro" id="IPR050365">
    <property type="entry name" value="TIM50"/>
</dbReference>
<keyword evidence="1" id="KW-0811">Translocation</keyword>